<keyword evidence="1" id="KW-0328">Glycosyltransferase</keyword>
<reference evidence="3" key="1">
    <citation type="journal article" date="2020" name="Nature">
        <title>Giant virus diversity and host interactions through global metagenomics.</title>
        <authorList>
            <person name="Schulz F."/>
            <person name="Roux S."/>
            <person name="Paez-Espino D."/>
            <person name="Jungbluth S."/>
            <person name="Walsh D.A."/>
            <person name="Denef V.J."/>
            <person name="McMahon K.D."/>
            <person name="Konstantinidis K.T."/>
            <person name="Eloe-Fadrosh E.A."/>
            <person name="Kyrpides N.C."/>
            <person name="Woyke T."/>
        </authorList>
    </citation>
    <scope>NUCLEOTIDE SEQUENCE</scope>
    <source>
        <strain evidence="3">GVMAG-M-3300027747-57</strain>
    </source>
</reference>
<evidence type="ECO:0000313" key="3">
    <source>
        <dbReference type="EMBL" id="QHU06096.1"/>
    </source>
</evidence>
<dbReference type="PANTHER" id="PTHR11927">
    <property type="entry name" value="GALACTOSIDE 2-L-FUCOSYLTRANSFERASE"/>
    <property type="match status" value="1"/>
</dbReference>
<proteinExistence type="predicted"/>
<dbReference type="AlphaFoldDB" id="A0A6C0JMQ6"/>
<protein>
    <recommendedName>
        <fullName evidence="4">Glycosyltransferase</fullName>
    </recommendedName>
</protein>
<evidence type="ECO:0008006" key="4">
    <source>
        <dbReference type="Google" id="ProtNLM"/>
    </source>
</evidence>
<dbReference type="Pfam" id="PF01531">
    <property type="entry name" value="Glyco_transf_11"/>
    <property type="match status" value="1"/>
</dbReference>
<name>A0A6C0JMQ6_9ZZZZ</name>
<dbReference type="GO" id="GO:0016020">
    <property type="term" value="C:membrane"/>
    <property type="evidence" value="ECO:0007669"/>
    <property type="project" value="InterPro"/>
</dbReference>
<dbReference type="GO" id="GO:0005975">
    <property type="term" value="P:carbohydrate metabolic process"/>
    <property type="evidence" value="ECO:0007669"/>
    <property type="project" value="InterPro"/>
</dbReference>
<evidence type="ECO:0000256" key="2">
    <source>
        <dbReference type="ARBA" id="ARBA00022679"/>
    </source>
</evidence>
<dbReference type="CDD" id="cd11301">
    <property type="entry name" value="Fut1_Fut2_like"/>
    <property type="match status" value="1"/>
</dbReference>
<evidence type="ECO:0000256" key="1">
    <source>
        <dbReference type="ARBA" id="ARBA00022676"/>
    </source>
</evidence>
<dbReference type="PANTHER" id="PTHR11927:SF9">
    <property type="entry name" value="L-FUCOSYLTRANSFERASE"/>
    <property type="match status" value="1"/>
</dbReference>
<keyword evidence="2" id="KW-0808">Transferase</keyword>
<organism evidence="3">
    <name type="scientific">viral metagenome</name>
    <dbReference type="NCBI Taxonomy" id="1070528"/>
    <lineage>
        <taxon>unclassified sequences</taxon>
        <taxon>metagenomes</taxon>
        <taxon>organismal metagenomes</taxon>
    </lineage>
</organism>
<dbReference type="InterPro" id="IPR002516">
    <property type="entry name" value="Glyco_trans_11"/>
</dbReference>
<accession>A0A6C0JMQ6</accession>
<sequence length="302" mass="36401">MENERLRMDSSNRPETISCYLMGGLGNQLFQIFTTLAYGQRFNREVIFPYSDVLTVGINRPTYWETFLNPLKNNTTFNKSYGFDNNELMMFPVYREPFHHYRTIPIATDKKLILFGYYQSYKYFEKEKDQIFSLIGLEKQQEQIKREFSDYFDKEYDTISMHFRLGDYKEKQDFHPIMPYEYYENAMFNILLYRKYTKPYKVLYFCEREDNSTVSSHIDRLKIKYNAVQFIKVDDSIDDWKQLLIMSCCNNNIIANSSFSWWGGYFNLNPNKIVCYPNIWFGPKANNDVSDMFPISWSFIKW</sequence>
<dbReference type="EMBL" id="MN740430">
    <property type="protein sequence ID" value="QHU06096.1"/>
    <property type="molecule type" value="Genomic_DNA"/>
</dbReference>
<dbReference type="GO" id="GO:0008107">
    <property type="term" value="F:galactoside 2-alpha-L-fucosyltransferase activity"/>
    <property type="evidence" value="ECO:0007669"/>
    <property type="project" value="InterPro"/>
</dbReference>